<dbReference type="EMBL" id="FPHZ01000162">
    <property type="protein sequence ID" value="SFV88576.1"/>
    <property type="molecule type" value="Genomic_DNA"/>
</dbReference>
<organism evidence="3">
    <name type="scientific">hydrothermal vent metagenome</name>
    <dbReference type="NCBI Taxonomy" id="652676"/>
    <lineage>
        <taxon>unclassified sequences</taxon>
        <taxon>metagenomes</taxon>
        <taxon>ecological metagenomes</taxon>
    </lineage>
</organism>
<dbReference type="AlphaFoldDB" id="A0A1W1E4C1"/>
<evidence type="ECO:0000313" key="3">
    <source>
        <dbReference type="EMBL" id="SFV88576.1"/>
    </source>
</evidence>
<dbReference type="InterPro" id="IPR017854">
    <property type="entry name" value="Metalthion_dom_sf"/>
</dbReference>
<sequence length="67" mass="7462">MGFIKLIIIALLVFVGFYLFKKLRASSTTAEQLSADKMVACSTCKTHIPENEAIMQNGKIYCSKECL</sequence>
<evidence type="ECO:0008006" key="4">
    <source>
        <dbReference type="Google" id="ProtNLM"/>
    </source>
</evidence>
<dbReference type="GO" id="GO:0046872">
    <property type="term" value="F:metal ion binding"/>
    <property type="evidence" value="ECO:0007669"/>
    <property type="project" value="UniProtKB-KW"/>
</dbReference>
<evidence type="ECO:0000256" key="2">
    <source>
        <dbReference type="ARBA" id="ARBA00022851"/>
    </source>
</evidence>
<accession>A0A1W1E4C1</accession>
<protein>
    <recommendedName>
        <fullName evidence="4">Prokaryotic metallothionein</fullName>
    </recommendedName>
</protein>
<keyword evidence="1" id="KW-0479">Metal-binding</keyword>
<proteinExistence type="predicted"/>
<dbReference type="SUPFAM" id="SSF57868">
    <property type="entry name" value="Metallothionein"/>
    <property type="match status" value="1"/>
</dbReference>
<dbReference type="Gene3D" id="2.30.170.10">
    <property type="match status" value="1"/>
</dbReference>
<name>A0A1W1E4C1_9ZZZZ</name>
<keyword evidence="2" id="KW-0480">Metal-thiolate cluster</keyword>
<gene>
    <name evidence="3" type="ORF">MNB_SUP05-SYMBIONT-5-851</name>
</gene>
<dbReference type="InterPro" id="IPR049708">
    <property type="entry name" value="PP0621-like"/>
</dbReference>
<evidence type="ECO:0000256" key="1">
    <source>
        <dbReference type="ARBA" id="ARBA00022723"/>
    </source>
</evidence>
<reference evidence="3" key="1">
    <citation type="submission" date="2016-10" db="EMBL/GenBank/DDBJ databases">
        <authorList>
            <person name="de Groot N.N."/>
        </authorList>
    </citation>
    <scope>NUCLEOTIDE SEQUENCE</scope>
</reference>
<dbReference type="NCBIfam" id="NF041023">
    <property type="entry name" value="PP0621_fam"/>
    <property type="match status" value="1"/>
</dbReference>